<evidence type="ECO:0000313" key="1">
    <source>
        <dbReference type="EMBL" id="AGH17052.1"/>
    </source>
</evidence>
<gene>
    <name evidence="1" type="ORF">WSI_03410</name>
</gene>
<dbReference type="EMBL" id="CP004005">
    <property type="protein sequence ID" value="AGH17052.1"/>
    <property type="molecule type" value="Genomic_DNA"/>
</dbReference>
<accession>A0ABN4B3Y0</accession>
<keyword evidence="2" id="KW-1185">Reference proteome</keyword>
<evidence type="ECO:0008006" key="3">
    <source>
        <dbReference type="Google" id="ProtNLM"/>
    </source>
</evidence>
<dbReference type="Proteomes" id="UP000011820">
    <property type="component" value="Chromosome"/>
</dbReference>
<protein>
    <recommendedName>
        <fullName evidence="3">Flagellar protein FlgJ N-terminal domain-containing protein</fullName>
    </recommendedName>
</protein>
<organism evidence="1 2">
    <name type="scientific">Candidatus Liberibacter asiaticus str. gxpsy</name>
    <dbReference type="NCBI Taxonomy" id="1174529"/>
    <lineage>
        <taxon>Bacteria</taxon>
        <taxon>Pseudomonadati</taxon>
        <taxon>Pseudomonadota</taxon>
        <taxon>Alphaproteobacteria</taxon>
        <taxon>Hyphomicrobiales</taxon>
        <taxon>Rhizobiaceae</taxon>
        <taxon>Liberibacter</taxon>
    </lineage>
</organism>
<reference evidence="1 2" key="1">
    <citation type="journal article" date="2013" name="Genome Announc.">
        <title>Complete Genome Sequence of a Chinese Strain of 'Candidatus Liberibacter asiaticus'.</title>
        <authorList>
            <person name="Lin H."/>
            <person name="Han C.S."/>
            <person name="Liu B."/>
            <person name="Lou B."/>
            <person name="Bai X."/>
            <person name="Deng C."/>
            <person name="Civerolo E.L."/>
            <person name="Gupta G."/>
        </authorList>
    </citation>
    <scope>NUCLEOTIDE SEQUENCE [LARGE SCALE GENOMIC DNA]</scope>
    <source>
        <strain evidence="2">gxpsy</strain>
    </source>
</reference>
<name>A0ABN4B3Y0_LIBAS</name>
<dbReference type="RefSeq" id="WP_015452649.1">
    <property type="nucleotide sequence ID" value="NC_020549.1"/>
</dbReference>
<proteinExistence type="predicted"/>
<evidence type="ECO:0000313" key="2">
    <source>
        <dbReference type="Proteomes" id="UP000011820"/>
    </source>
</evidence>
<sequence length="112" mass="12523">MQVLPISNISHSQSMGGNLAKISQDDSSFQSFLQLKDVQEACDKSKSVPEMTQKLQGIMFQYFIKSILPEETVKSLGGGFNGDFWQEILAENISDVIVKQQRITLDLPEISK</sequence>